<dbReference type="SUPFAM" id="SSF81345">
    <property type="entry name" value="ABC transporter involved in vitamin B12 uptake, BtuC"/>
    <property type="match status" value="2"/>
</dbReference>
<evidence type="ECO:0000313" key="10">
    <source>
        <dbReference type="Proteomes" id="UP000192140"/>
    </source>
</evidence>
<feature type="transmembrane region" description="Helical" evidence="8">
    <location>
        <begin position="464"/>
        <end position="483"/>
    </location>
</feature>
<keyword evidence="6 8" id="KW-1133">Transmembrane helix</keyword>
<feature type="transmembrane region" description="Helical" evidence="8">
    <location>
        <begin position="155"/>
        <end position="175"/>
    </location>
</feature>
<feature type="transmembrane region" description="Helical" evidence="8">
    <location>
        <begin position="12"/>
        <end position="33"/>
    </location>
</feature>
<comment type="caution">
    <text evidence="9">The sequence shown here is derived from an EMBL/GenBank/DDBJ whole genome shotgun (WGS) entry which is preliminary data.</text>
</comment>
<feature type="transmembrane region" description="Helical" evidence="8">
    <location>
        <begin position="539"/>
        <end position="565"/>
    </location>
</feature>
<feature type="transmembrane region" description="Helical" evidence="8">
    <location>
        <begin position="98"/>
        <end position="120"/>
    </location>
</feature>
<keyword evidence="10" id="KW-1185">Reference proteome</keyword>
<dbReference type="InterPro" id="IPR000522">
    <property type="entry name" value="ABC_transptr_permease_BtuC"/>
</dbReference>
<evidence type="ECO:0000256" key="1">
    <source>
        <dbReference type="ARBA" id="ARBA00004651"/>
    </source>
</evidence>
<gene>
    <name evidence="9" type="ORF">AGR7A_pAt20123</name>
</gene>
<evidence type="ECO:0000256" key="2">
    <source>
        <dbReference type="ARBA" id="ARBA00007935"/>
    </source>
</evidence>
<evidence type="ECO:0000256" key="3">
    <source>
        <dbReference type="ARBA" id="ARBA00022448"/>
    </source>
</evidence>
<feature type="transmembrane region" description="Helical" evidence="8">
    <location>
        <begin position="621"/>
        <end position="639"/>
    </location>
</feature>
<dbReference type="AlphaFoldDB" id="A0A1S7U8H2"/>
<dbReference type="GO" id="GO:0005886">
    <property type="term" value="C:plasma membrane"/>
    <property type="evidence" value="ECO:0007669"/>
    <property type="project" value="UniProtKB-SubCell"/>
</dbReference>
<keyword evidence="3" id="KW-0813">Transport</keyword>
<dbReference type="Pfam" id="PF01032">
    <property type="entry name" value="FecCD"/>
    <property type="match status" value="2"/>
</dbReference>
<keyword evidence="7 8" id="KW-0472">Membrane</keyword>
<feature type="transmembrane region" description="Helical" evidence="8">
    <location>
        <begin position="126"/>
        <end position="143"/>
    </location>
</feature>
<evidence type="ECO:0000256" key="6">
    <source>
        <dbReference type="ARBA" id="ARBA00022989"/>
    </source>
</evidence>
<dbReference type="GO" id="GO:0033214">
    <property type="term" value="P:siderophore-iron import into cell"/>
    <property type="evidence" value="ECO:0007669"/>
    <property type="project" value="TreeGrafter"/>
</dbReference>
<feature type="transmembrane region" description="Helical" evidence="8">
    <location>
        <begin position="280"/>
        <end position="302"/>
    </location>
</feature>
<dbReference type="EMBL" id="FCNP01000049">
    <property type="protein sequence ID" value="CVI63169.1"/>
    <property type="molecule type" value="Genomic_DNA"/>
</dbReference>
<reference evidence="9" key="1">
    <citation type="submission" date="2016-01" db="EMBL/GenBank/DDBJ databases">
        <authorList>
            <person name="Regsiter A."/>
            <person name="william w."/>
        </authorList>
    </citation>
    <scope>NUCLEOTIDE SEQUENCE</scope>
    <source>
        <strain evidence="9">NCPPB 1641</strain>
    </source>
</reference>
<feature type="transmembrane region" description="Helical" evidence="8">
    <location>
        <begin position="645"/>
        <end position="670"/>
    </location>
</feature>
<organism evidence="9 10">
    <name type="scientific">Agrobacterium deltaense NCPPB 1641</name>
    <dbReference type="NCBI Taxonomy" id="1183425"/>
    <lineage>
        <taxon>Bacteria</taxon>
        <taxon>Pseudomonadati</taxon>
        <taxon>Pseudomonadota</taxon>
        <taxon>Alphaproteobacteria</taxon>
        <taxon>Hyphomicrobiales</taxon>
        <taxon>Rhizobiaceae</taxon>
        <taxon>Rhizobium/Agrobacterium group</taxon>
        <taxon>Agrobacterium</taxon>
    </lineage>
</organism>
<feature type="transmembrane region" description="Helical" evidence="8">
    <location>
        <begin position="195"/>
        <end position="216"/>
    </location>
</feature>
<dbReference type="Proteomes" id="UP000192140">
    <property type="component" value="Unassembled WGS sequence"/>
</dbReference>
<evidence type="ECO:0000256" key="8">
    <source>
        <dbReference type="SAM" id="Phobius"/>
    </source>
</evidence>
<dbReference type="GO" id="GO:0022857">
    <property type="term" value="F:transmembrane transporter activity"/>
    <property type="evidence" value="ECO:0007669"/>
    <property type="project" value="InterPro"/>
</dbReference>
<feature type="transmembrane region" description="Helical" evidence="8">
    <location>
        <begin position="495"/>
        <end position="518"/>
    </location>
</feature>
<comment type="similarity">
    <text evidence="2">Belongs to the binding-protein-dependent transport system permease family. FecCD subfamily.</text>
</comment>
<evidence type="ECO:0000256" key="5">
    <source>
        <dbReference type="ARBA" id="ARBA00022692"/>
    </source>
</evidence>
<dbReference type="InterPro" id="IPR037294">
    <property type="entry name" value="ABC_BtuC-like"/>
</dbReference>
<accession>A0A1S7U8H2</accession>
<feature type="transmembrane region" description="Helical" evidence="8">
    <location>
        <begin position="585"/>
        <end position="609"/>
    </location>
</feature>
<keyword evidence="4" id="KW-1003">Cell membrane</keyword>
<feature type="transmembrane region" description="Helical" evidence="8">
    <location>
        <begin position="237"/>
        <end position="268"/>
    </location>
</feature>
<evidence type="ECO:0000313" key="9">
    <source>
        <dbReference type="EMBL" id="CVI63169.1"/>
    </source>
</evidence>
<feature type="transmembrane region" description="Helical" evidence="8">
    <location>
        <begin position="69"/>
        <end position="86"/>
    </location>
</feature>
<feature type="transmembrane region" description="Helical" evidence="8">
    <location>
        <begin position="406"/>
        <end position="427"/>
    </location>
</feature>
<protein>
    <submittedName>
        <fullName evidence="9">ABC-type Fe3+-siderophore transport system, permease component</fullName>
    </submittedName>
</protein>
<keyword evidence="5 8" id="KW-0812">Transmembrane</keyword>
<sequence length="673" mass="68095">MIASTKNEWLLTARAVVIAACGAIAMTLVYLHASIGIEAPIPTILGSILSATPDDPAGMMLHYLRLPRTAAAILTGACLAAAGTLFQAATRNPLASPGILGVTAGAQLFVALVTVVPALALFVPPAMAATAGGLLAGGVTWTVSRASAGPVRIALSGMAVSLMAGAAAAAIALLDETAGASLHLWGGGSLVQTDWQASLGALAGFCPAFLLALMFARQLDILTLGDDTARILGQNLFLVRGVALALGVWLSALAVTLAGPVVFVGLVAPNLLRLTGISKHILLLPAAVIVGMALTVGADLLVLSLSASTIELPVGVPIALVGAPVLVLLAWRHAQENRATSEFAGRYRTPPTLPGLSHPAFLVFLLVIVGITGLAGGNSFISPLHVLTFLMGTSPADLQSILELRILRVVGAALGGALLGLSGLLLQGVIRNPLASPELIGITQTSGLAAVAILLFFPELGFPGVQAGAILGGLAATVLVASLGLRRNLAPSAMALIGLGLAAFAASASTALVIMAGFQASQAATWLAGSTYGIGKTDLMVLTGALFCVAPVAYLLVSLTDIVALGQPKASSLGLNFRATEWAHLLAGALCASTVAAIFGPVSFVGLMAPHAARLLHPGRYRDLLTTSALVGAILMIIADCLGRTLFAPIEIPVGLMTAIIGAPFILFALRRA</sequence>
<evidence type="ECO:0000256" key="4">
    <source>
        <dbReference type="ARBA" id="ARBA00022475"/>
    </source>
</evidence>
<dbReference type="Gene3D" id="1.10.3470.10">
    <property type="entry name" value="ABC transporter involved in vitamin B12 uptake, BtuC"/>
    <property type="match status" value="2"/>
</dbReference>
<dbReference type="CDD" id="cd06550">
    <property type="entry name" value="TM_ABC_iron-siderophores_like"/>
    <property type="match status" value="2"/>
</dbReference>
<dbReference type="PANTHER" id="PTHR30472">
    <property type="entry name" value="FERRIC ENTEROBACTIN TRANSPORT SYSTEM PERMEASE PROTEIN"/>
    <property type="match status" value="1"/>
</dbReference>
<dbReference type="PANTHER" id="PTHR30472:SF37">
    <property type="entry name" value="FE(3+) DICITRATE TRANSPORT SYSTEM PERMEASE PROTEIN FECD-RELATED"/>
    <property type="match status" value="1"/>
</dbReference>
<feature type="transmembrane region" description="Helical" evidence="8">
    <location>
        <begin position="314"/>
        <end position="331"/>
    </location>
</feature>
<evidence type="ECO:0000256" key="7">
    <source>
        <dbReference type="ARBA" id="ARBA00023136"/>
    </source>
</evidence>
<feature type="transmembrane region" description="Helical" evidence="8">
    <location>
        <begin position="439"/>
        <end position="457"/>
    </location>
</feature>
<comment type="subcellular location">
    <subcellularLocation>
        <location evidence="1">Cell membrane</location>
        <topology evidence="1">Multi-pass membrane protein</topology>
    </subcellularLocation>
</comment>
<proteinExistence type="inferred from homology"/>
<feature type="transmembrane region" description="Helical" evidence="8">
    <location>
        <begin position="360"/>
        <end position="386"/>
    </location>
</feature>
<name>A0A1S7U8H2_9HYPH</name>